<dbReference type="STRING" id="37001.A0A1A9W3Q3"/>
<dbReference type="GO" id="GO:0005829">
    <property type="term" value="C:cytosol"/>
    <property type="evidence" value="ECO:0007669"/>
    <property type="project" value="TreeGrafter"/>
</dbReference>
<dbReference type="GO" id="GO:0030688">
    <property type="term" value="C:preribosome, small subunit precursor"/>
    <property type="evidence" value="ECO:0007669"/>
    <property type="project" value="TreeGrafter"/>
</dbReference>
<evidence type="ECO:0000256" key="1">
    <source>
        <dbReference type="ARBA" id="ARBA00009078"/>
    </source>
</evidence>
<dbReference type="AlphaFoldDB" id="A0A1A9W3Q3"/>
<reference evidence="5" key="1">
    <citation type="submission" date="2014-03" db="EMBL/GenBank/DDBJ databases">
        <authorList>
            <person name="Aksoy S."/>
            <person name="Warren W."/>
            <person name="Wilson R.K."/>
        </authorList>
    </citation>
    <scope>NUCLEOTIDE SEQUENCE [LARGE SCALE GENOMIC DNA]</scope>
    <source>
        <strain evidence="5">IAEA</strain>
    </source>
</reference>
<reference evidence="4" key="2">
    <citation type="submission" date="2020-05" db="UniProtKB">
        <authorList>
            <consortium name="EnsemblMetazoa"/>
        </authorList>
    </citation>
    <scope>IDENTIFICATION</scope>
    <source>
        <strain evidence="4">IAEA</strain>
    </source>
</reference>
<proteinExistence type="inferred from homology"/>
<dbReference type="PANTHER" id="PTHR21531:SF0">
    <property type="entry name" value="PROTEIN LTV1 HOMOLOG"/>
    <property type="match status" value="1"/>
</dbReference>
<evidence type="ECO:0000256" key="2">
    <source>
        <dbReference type="ARBA" id="ARBA00021561"/>
    </source>
</evidence>
<sequence>MGKTKKPFIDRKRAVTFHLVHRSQHDPLITDETAPQRVLLEANVRQPQKHNPEEDRPNAIDAAKRKEEQRKYGINFDDEYDYLQHLKQPEQEVVWEYAENPNHAKKSINENSVLEAIKLVLPSSVFASEYEEADGMLNKAAPQPGPHPDWDPDVVAALDGDFNFDDETNQLEDDFVVKAMGEEEIDEEQSQESSYASDFNDDSDMEELMDDLGPLIRNRRFADEETKSRFTEYSMSSSVMHRNAQLSLLDDRFERFYATYDDPELGDLATEEIEGDWHEKHPHLMDCLQEFKKSKKILKYDKEWDRERIEKFRYVIDGDQDPNEDLVEMKVEDTKEKKWDCQSILSTYSNIYNHPKLIEEEPKGKSRYSCCSTQESQNNKIIINPKTDMPVNVLRGGNSLLTAQTLAKLGAGSNSLTGPQSLCDKSVLSTLSVLSIRPKDETPEEKHERKRLLKEYRSERRIERKANAEAFKNERKRQINVKINQQQNQHGTKII</sequence>
<feature type="compositionally biased region" description="Basic and acidic residues" evidence="3">
    <location>
        <begin position="50"/>
        <end position="68"/>
    </location>
</feature>
<organism evidence="4 5">
    <name type="scientific">Glossina brevipalpis</name>
    <dbReference type="NCBI Taxonomy" id="37001"/>
    <lineage>
        <taxon>Eukaryota</taxon>
        <taxon>Metazoa</taxon>
        <taxon>Ecdysozoa</taxon>
        <taxon>Arthropoda</taxon>
        <taxon>Hexapoda</taxon>
        <taxon>Insecta</taxon>
        <taxon>Pterygota</taxon>
        <taxon>Neoptera</taxon>
        <taxon>Endopterygota</taxon>
        <taxon>Diptera</taxon>
        <taxon>Brachycera</taxon>
        <taxon>Muscomorpha</taxon>
        <taxon>Hippoboscoidea</taxon>
        <taxon>Glossinidae</taxon>
        <taxon>Glossina</taxon>
    </lineage>
</organism>
<keyword evidence="5" id="KW-1185">Reference proteome</keyword>
<dbReference type="InterPro" id="IPR007307">
    <property type="entry name" value="Ltv1"/>
</dbReference>
<dbReference type="GO" id="GO:0042274">
    <property type="term" value="P:ribosomal small subunit biogenesis"/>
    <property type="evidence" value="ECO:0007669"/>
    <property type="project" value="InterPro"/>
</dbReference>
<dbReference type="GO" id="GO:0005634">
    <property type="term" value="C:nucleus"/>
    <property type="evidence" value="ECO:0007669"/>
    <property type="project" value="TreeGrafter"/>
</dbReference>
<evidence type="ECO:0000313" key="4">
    <source>
        <dbReference type="EnsemblMetazoa" id="GBRI005282-PA"/>
    </source>
</evidence>
<comment type="similarity">
    <text evidence="1">Belongs to the LTV1 family.</text>
</comment>
<evidence type="ECO:0000256" key="3">
    <source>
        <dbReference type="SAM" id="MobiDB-lite"/>
    </source>
</evidence>
<name>A0A1A9W3Q3_9MUSC</name>
<protein>
    <recommendedName>
        <fullName evidence="2">Protein LTV1 homolog</fullName>
    </recommendedName>
</protein>
<accession>A0A1A9W3Q3</accession>
<evidence type="ECO:0000313" key="5">
    <source>
        <dbReference type="Proteomes" id="UP000091820"/>
    </source>
</evidence>
<dbReference type="Pfam" id="PF04180">
    <property type="entry name" value="LTV"/>
    <property type="match status" value="2"/>
</dbReference>
<dbReference type="VEuPathDB" id="VectorBase:GBRI005282"/>
<feature type="region of interest" description="Disordered" evidence="3">
    <location>
        <begin position="43"/>
        <end position="68"/>
    </location>
</feature>
<dbReference type="GO" id="GO:0000056">
    <property type="term" value="P:ribosomal small subunit export from nucleus"/>
    <property type="evidence" value="ECO:0007669"/>
    <property type="project" value="TreeGrafter"/>
</dbReference>
<dbReference type="Proteomes" id="UP000091820">
    <property type="component" value="Unassembled WGS sequence"/>
</dbReference>
<dbReference type="PANTHER" id="PTHR21531">
    <property type="entry name" value="LOW-TEMPERATURE VIABILITY PROTEIN LTV1-RELATED"/>
    <property type="match status" value="1"/>
</dbReference>
<dbReference type="EnsemblMetazoa" id="GBRI005282-RA">
    <property type="protein sequence ID" value="GBRI005282-PA"/>
    <property type="gene ID" value="GBRI005282"/>
</dbReference>